<sequence length="255" mass="28719">MATSWRGHCLLQLQHTRLLTLHALLHAPLRQSNGTAFIPAVAISLPCVEQQQRILIANYTHCSSAQLTTTLSSHFLAMAKFSGPMPRTFSVVKALPSLLFGTLNSFLTFPDHCALEKSAQHTPARTATPTDDQVDNNMVIDQVIEFWSEMAEYHGNNEDLVQRVIDSYNTRRPLIPSNADPARVRAMLKQRAQEQEHMDLDLEEDINPISFEEFAYALLEVPDNNIFLAAFTGAFPNRKVVVNPPIFRPFHVNSR</sequence>
<comment type="caution">
    <text evidence="1">The sequence shown here is derived from an EMBL/GenBank/DDBJ whole genome shotgun (WGS) entry which is preliminary data.</text>
</comment>
<dbReference type="EMBL" id="CBTN010000017">
    <property type="protein sequence ID" value="CDH53412.1"/>
    <property type="molecule type" value="Genomic_DNA"/>
</dbReference>
<dbReference type="AlphaFoldDB" id="A0A068RUX5"/>
<protein>
    <submittedName>
        <fullName evidence="1">Uncharacterized protein</fullName>
    </submittedName>
</protein>
<dbReference type="Proteomes" id="UP000027586">
    <property type="component" value="Unassembled WGS sequence"/>
</dbReference>
<gene>
    <name evidence="1" type="ORF">LCOR_04765.1</name>
</gene>
<accession>A0A068RUX5</accession>
<keyword evidence="2" id="KW-1185">Reference proteome</keyword>
<reference evidence="1" key="1">
    <citation type="submission" date="2013-08" db="EMBL/GenBank/DDBJ databases">
        <title>Gene expansion shapes genome architecture in the human pathogen Lichtheimia corymbifera: an evolutionary genomics analysis in the ancient terrestrial Mucorales (Mucoromycotina).</title>
        <authorList>
            <person name="Schwartze V.U."/>
            <person name="Winter S."/>
            <person name="Shelest E."/>
            <person name="Marcet-Houben M."/>
            <person name="Horn F."/>
            <person name="Wehner S."/>
            <person name="Hoffmann K."/>
            <person name="Riege K."/>
            <person name="Sammeth M."/>
            <person name="Nowrousian M."/>
            <person name="Valiante V."/>
            <person name="Linde J."/>
            <person name="Jacobsen I.D."/>
            <person name="Marz M."/>
            <person name="Brakhage A.A."/>
            <person name="Gabaldon T."/>
            <person name="Bocker S."/>
            <person name="Voigt K."/>
        </authorList>
    </citation>
    <scope>NUCLEOTIDE SEQUENCE [LARGE SCALE GENOMIC DNA]</scope>
    <source>
        <strain evidence="1">FSU 9682</strain>
    </source>
</reference>
<evidence type="ECO:0000313" key="2">
    <source>
        <dbReference type="Proteomes" id="UP000027586"/>
    </source>
</evidence>
<organism evidence="1 2">
    <name type="scientific">Lichtheimia corymbifera JMRC:FSU:9682</name>
    <dbReference type="NCBI Taxonomy" id="1263082"/>
    <lineage>
        <taxon>Eukaryota</taxon>
        <taxon>Fungi</taxon>
        <taxon>Fungi incertae sedis</taxon>
        <taxon>Mucoromycota</taxon>
        <taxon>Mucoromycotina</taxon>
        <taxon>Mucoromycetes</taxon>
        <taxon>Mucorales</taxon>
        <taxon>Lichtheimiaceae</taxon>
        <taxon>Lichtheimia</taxon>
    </lineage>
</organism>
<dbReference type="VEuPathDB" id="FungiDB:LCOR_04765.1"/>
<name>A0A068RUX5_9FUNG</name>
<evidence type="ECO:0000313" key="1">
    <source>
        <dbReference type="EMBL" id="CDH53412.1"/>
    </source>
</evidence>
<proteinExistence type="predicted"/>